<dbReference type="GO" id="GO:0005975">
    <property type="term" value="P:carbohydrate metabolic process"/>
    <property type="evidence" value="ECO:0007669"/>
    <property type="project" value="UniProtKB-ARBA"/>
</dbReference>
<dbReference type="OrthoDB" id="99887at2"/>
<dbReference type="RefSeq" id="WP_094013237.1">
    <property type="nucleotide sequence ID" value="NZ_NMQW01000002.1"/>
</dbReference>
<evidence type="ECO:0000313" key="2">
    <source>
        <dbReference type="EMBL" id="OXM87988.1"/>
    </source>
</evidence>
<accession>A0A229UX44</accession>
<name>A0A229UX44_9BACL</name>
<proteinExistence type="predicted"/>
<evidence type="ECO:0000313" key="3">
    <source>
        <dbReference type="Proteomes" id="UP000215509"/>
    </source>
</evidence>
<sequence length="902" mass="103322">MNTVILGYDLHPAPRVQYAIELLRQSLQENGYEVREESGGWTWDGYRSPDRKLFVGNRLESAFLQQLEERDVLLYHSETPQGEGFYLASCPGSLTIVSGGSDSGLLYGCLELAQRIRTAGKLSDHIAYGDAPKFALRGPAIGLQKTTVEPPRLTYEYPITPGRFPWFYDRALWLDFLDMMLEQRCNIFYLWTGHPFASLVRLEDYPEALEVTDEEFALNVDTFRWVAEEADKRGIWVVLNFYNIHIPLPFAEKHGLKQHQPKPLPLTSDYYKKSIAAFVRSFPNVGLMVCLGEALQGQIYGVEWFNDTILAGVLEGLKDLNLKEKPPIILRSHAIEPQKVIEAALPLYPNLYTEAKYNGESLTTYTPRGKWLDIHNKLGSMQSVHIVNVHILANLEPFRYGAPSFIQKSMQAAKYRLKANGLHLYPLFFWDWPFAPDKVEPRLRQLDRDWIWFACWFRYAWNPDRDPQAERHFWSTVLAGRYGSVEAGEAILDAYEASGECAPKLLRRFGITEGNRQTMSLGMTMSQLTNPERHMPWPDLWESQAPQGERLEEYVVRELAREPHVGETPPEIIAEVEAHARQAVDAIERARGSVVSNVEEFERLAADMHALQYMVDVYTHKVRAAMLILTYKHTVRGEFFEQLSLLEQAALHLEQSLSSYRKLTELTETTYLFANSMQTPQRKVPIRNGLEFGHWKQCLPVYEAELNQFRLHLQELQQGTLPEALKHVKEPILPYRQAPFKLLSDNAELFRVEKGSTVFTDGDIHIVSGAEELHELTGIRFSQMQAGLQGIAIEIELEQPSQVLIGYFNNKDQQWLQAPSLEENTHADDMGGYAPILRKGLRLYAYPSVNVHAFQYEAGRHTLDFGRGAFLILGVVSNDQVMKVRDVEHKNDGIDTLDWLYE</sequence>
<reference evidence="2 3" key="1">
    <citation type="submission" date="2017-07" db="EMBL/GenBank/DDBJ databases">
        <title>Genome sequencing and assembly of Paenibacillus rigui.</title>
        <authorList>
            <person name="Mayilraj S."/>
        </authorList>
    </citation>
    <scope>NUCLEOTIDE SEQUENCE [LARGE SCALE GENOMIC DNA]</scope>
    <source>
        <strain evidence="2 3">JCM 16352</strain>
    </source>
</reference>
<dbReference type="GO" id="GO:0016787">
    <property type="term" value="F:hydrolase activity"/>
    <property type="evidence" value="ECO:0007669"/>
    <property type="project" value="UniProtKB-KW"/>
</dbReference>
<comment type="caution">
    <text evidence="2">The sequence shown here is derived from an EMBL/GenBank/DDBJ whole genome shotgun (WGS) entry which is preliminary data.</text>
</comment>
<dbReference type="InterPro" id="IPR029018">
    <property type="entry name" value="Hex-like_dom2"/>
</dbReference>
<dbReference type="Proteomes" id="UP000215509">
    <property type="component" value="Unassembled WGS sequence"/>
</dbReference>
<protein>
    <recommendedName>
        <fullName evidence="4">Alpha glucuronidase N-terminal domain-containing protein</fullName>
    </recommendedName>
</protein>
<dbReference type="EMBL" id="NMQW01000002">
    <property type="protein sequence ID" value="OXM87988.1"/>
    <property type="molecule type" value="Genomic_DNA"/>
</dbReference>
<organism evidence="2 3">
    <name type="scientific">Paenibacillus rigui</name>
    <dbReference type="NCBI Taxonomy" id="554312"/>
    <lineage>
        <taxon>Bacteria</taxon>
        <taxon>Bacillati</taxon>
        <taxon>Bacillota</taxon>
        <taxon>Bacilli</taxon>
        <taxon>Bacillales</taxon>
        <taxon>Paenibacillaceae</taxon>
        <taxon>Paenibacillus</taxon>
    </lineage>
</organism>
<keyword evidence="1" id="KW-0378">Hydrolase</keyword>
<keyword evidence="3" id="KW-1185">Reference proteome</keyword>
<gene>
    <name evidence="2" type="ORF">CF651_02515</name>
</gene>
<dbReference type="SUPFAM" id="SSF55545">
    <property type="entry name" value="beta-N-acetylhexosaminidase-like domain"/>
    <property type="match status" value="1"/>
</dbReference>
<dbReference type="AlphaFoldDB" id="A0A229UX44"/>
<evidence type="ECO:0008006" key="4">
    <source>
        <dbReference type="Google" id="ProtNLM"/>
    </source>
</evidence>
<evidence type="ECO:0000256" key="1">
    <source>
        <dbReference type="ARBA" id="ARBA00022801"/>
    </source>
</evidence>